<dbReference type="InterPro" id="IPR050391">
    <property type="entry name" value="Mito_Metabolite_Transporter"/>
</dbReference>
<evidence type="ECO:0000256" key="4">
    <source>
        <dbReference type="ARBA" id="ARBA00022692"/>
    </source>
</evidence>
<comment type="similarity">
    <text evidence="2 9">Belongs to the mitochondrial carrier (TC 2.A.29) family.</text>
</comment>
<dbReference type="Pfam" id="PF00153">
    <property type="entry name" value="Mito_carr"/>
    <property type="match status" value="3"/>
</dbReference>
<proteinExistence type="inferred from homology"/>
<dbReference type="EMBL" id="QEAQ01000041">
    <property type="protein sequence ID" value="TPX58133.1"/>
    <property type="molecule type" value="Genomic_DNA"/>
</dbReference>
<dbReference type="InterPro" id="IPR018108">
    <property type="entry name" value="MCP_transmembrane"/>
</dbReference>
<feature type="repeat" description="Solcar" evidence="8">
    <location>
        <begin position="136"/>
        <end position="239"/>
    </location>
</feature>
<evidence type="ECO:0000256" key="5">
    <source>
        <dbReference type="ARBA" id="ARBA00022737"/>
    </source>
</evidence>
<comment type="subcellular location">
    <subcellularLocation>
        <location evidence="1">Membrane</location>
        <topology evidence="1">Multi-pass membrane protein</topology>
    </subcellularLocation>
</comment>
<evidence type="ECO:0000313" key="11">
    <source>
        <dbReference type="Proteomes" id="UP000318582"/>
    </source>
</evidence>
<accession>A0A507E238</accession>
<evidence type="ECO:0000313" key="10">
    <source>
        <dbReference type="EMBL" id="TPX58133.1"/>
    </source>
</evidence>
<evidence type="ECO:0000256" key="2">
    <source>
        <dbReference type="ARBA" id="ARBA00006375"/>
    </source>
</evidence>
<dbReference type="PROSITE" id="PS50920">
    <property type="entry name" value="SOLCAR"/>
    <property type="match status" value="3"/>
</dbReference>
<dbReference type="SUPFAM" id="SSF103506">
    <property type="entry name" value="Mitochondrial carrier"/>
    <property type="match status" value="1"/>
</dbReference>
<dbReference type="PANTHER" id="PTHR45618">
    <property type="entry name" value="MITOCHONDRIAL DICARBOXYLATE CARRIER-RELATED"/>
    <property type="match status" value="1"/>
</dbReference>
<evidence type="ECO:0000256" key="9">
    <source>
        <dbReference type="RuleBase" id="RU000488"/>
    </source>
</evidence>
<organism evidence="10 11">
    <name type="scientific">Powellomyces hirtus</name>
    <dbReference type="NCBI Taxonomy" id="109895"/>
    <lineage>
        <taxon>Eukaryota</taxon>
        <taxon>Fungi</taxon>
        <taxon>Fungi incertae sedis</taxon>
        <taxon>Chytridiomycota</taxon>
        <taxon>Chytridiomycota incertae sedis</taxon>
        <taxon>Chytridiomycetes</taxon>
        <taxon>Spizellomycetales</taxon>
        <taxon>Powellomycetaceae</taxon>
        <taxon>Powellomyces</taxon>
    </lineage>
</organism>
<keyword evidence="11" id="KW-1185">Reference proteome</keyword>
<gene>
    <name evidence="10" type="ORF">PhCBS80983_g03331</name>
</gene>
<evidence type="ECO:0000256" key="8">
    <source>
        <dbReference type="PROSITE-ProRule" id="PRU00282"/>
    </source>
</evidence>
<dbReference type="AlphaFoldDB" id="A0A507E238"/>
<comment type="caution">
    <text evidence="10">The sequence shown here is derived from an EMBL/GenBank/DDBJ whole genome shotgun (WGS) entry which is preliminary data.</text>
</comment>
<keyword evidence="5" id="KW-0677">Repeat</keyword>
<evidence type="ECO:0000256" key="1">
    <source>
        <dbReference type="ARBA" id="ARBA00004141"/>
    </source>
</evidence>
<sequence>MSLRRELLTVQSAHDRHVQQTRTPYPWTGGQELAAKLLFAGVGCTVAAFATNPIDVIKTRLQLRGEGVKGAGASSSPHLLQLSRDLVRMEGWRVLAFSGVAPAMLREATYSTIRVGSYDSFKALISRKERSGPGGDPFYVKVIAGLASGMTGAFIANPTDLIKVRMQSPPSSAQQAIATPAGKVSSSVRLYPSVWSAFKSIYTTEGGIPALYRGVGPTTARAGLLTASQLASYDHVKHDLLRTGWFKEGLWTHFCASTFAGLVCAFVTSPVDTVKVRFMNQPVDPVTKQGMLYQSALHCATKTVSTEGFFALYKGFLMCWMRLGPHTTISMIIFERLRAWTGIHPV</sequence>
<keyword evidence="4 8" id="KW-0812">Transmembrane</keyword>
<dbReference type="STRING" id="109895.A0A507E238"/>
<name>A0A507E238_9FUNG</name>
<feature type="repeat" description="Solcar" evidence="8">
    <location>
        <begin position="35"/>
        <end position="124"/>
    </location>
</feature>
<dbReference type="GO" id="GO:0016020">
    <property type="term" value="C:membrane"/>
    <property type="evidence" value="ECO:0007669"/>
    <property type="project" value="UniProtKB-SubCell"/>
</dbReference>
<feature type="repeat" description="Solcar" evidence="8">
    <location>
        <begin position="248"/>
        <end position="340"/>
    </location>
</feature>
<keyword evidence="7 8" id="KW-0472">Membrane</keyword>
<dbReference type="Proteomes" id="UP000318582">
    <property type="component" value="Unassembled WGS sequence"/>
</dbReference>
<protein>
    <submittedName>
        <fullName evidence="10">Uncharacterized protein</fullName>
    </submittedName>
</protein>
<evidence type="ECO:0000256" key="3">
    <source>
        <dbReference type="ARBA" id="ARBA00022448"/>
    </source>
</evidence>
<dbReference type="Gene3D" id="1.50.40.10">
    <property type="entry name" value="Mitochondrial carrier domain"/>
    <property type="match status" value="1"/>
</dbReference>
<dbReference type="InterPro" id="IPR023395">
    <property type="entry name" value="MCP_dom_sf"/>
</dbReference>
<evidence type="ECO:0000256" key="6">
    <source>
        <dbReference type="ARBA" id="ARBA00022989"/>
    </source>
</evidence>
<keyword evidence="3 9" id="KW-0813">Transport</keyword>
<reference evidence="10 11" key="1">
    <citation type="journal article" date="2019" name="Sci. Rep.">
        <title>Comparative genomics of chytrid fungi reveal insights into the obligate biotrophic and pathogenic lifestyle of Synchytrium endobioticum.</title>
        <authorList>
            <person name="van de Vossenberg B.T.L.H."/>
            <person name="Warris S."/>
            <person name="Nguyen H.D.T."/>
            <person name="van Gent-Pelzer M.P.E."/>
            <person name="Joly D.L."/>
            <person name="van de Geest H.C."/>
            <person name="Bonants P.J.M."/>
            <person name="Smith D.S."/>
            <person name="Levesque C.A."/>
            <person name="van der Lee T.A.J."/>
        </authorList>
    </citation>
    <scope>NUCLEOTIDE SEQUENCE [LARGE SCALE GENOMIC DNA]</scope>
    <source>
        <strain evidence="10 11">CBS 809.83</strain>
    </source>
</reference>
<evidence type="ECO:0000256" key="7">
    <source>
        <dbReference type="ARBA" id="ARBA00023136"/>
    </source>
</evidence>
<keyword evidence="6" id="KW-1133">Transmembrane helix</keyword>